<dbReference type="PANTHER" id="PTHR33064">
    <property type="entry name" value="POL PROTEIN"/>
    <property type="match status" value="1"/>
</dbReference>
<proteinExistence type="predicted"/>
<dbReference type="Pfam" id="PF17917">
    <property type="entry name" value="RT_RNaseH"/>
    <property type="match status" value="1"/>
</dbReference>
<keyword evidence="6" id="KW-0255">Endonuclease</keyword>
<dbReference type="InterPro" id="IPR043502">
    <property type="entry name" value="DNA/RNA_pol_sf"/>
</dbReference>
<evidence type="ECO:0000256" key="8">
    <source>
        <dbReference type="ARBA" id="ARBA00022918"/>
    </source>
</evidence>
<evidence type="ECO:0000259" key="10">
    <source>
        <dbReference type="Pfam" id="PF17917"/>
    </source>
</evidence>
<sequence>MVGCVIYTLIDLAQGYHPMRVVMSSRPYTAFRTHKETYQWCVAPMGVAGMPGTWSRLMHVLFDKFEFVVVYLDDICVFSNSMEEHVEHLRAVCEVLRREPWWVSLVWQGIVVDSFTILLNRLHQLREIGRTVEEGYLHIKLALQHAPTSKLLDFERPIIVTTDASGHCTGGVLSHRYDGADHSIAFYSLKLNIHERGWATHENEFLAIKVTTEKWRNYLRGRPFNVNTDNSACS</sequence>
<comment type="caution">
    <text evidence="11">The sequence shown here is derived from an EMBL/GenBank/DDBJ whole genome shotgun (WGS) entry which is preliminary data.</text>
</comment>
<dbReference type="PANTHER" id="PTHR33064:SF37">
    <property type="entry name" value="RIBONUCLEASE H"/>
    <property type="match status" value="1"/>
</dbReference>
<dbReference type="InterPro" id="IPR000477">
    <property type="entry name" value="RT_dom"/>
</dbReference>
<dbReference type="Pfam" id="PF00078">
    <property type="entry name" value="RVT_1"/>
    <property type="match status" value="1"/>
</dbReference>
<dbReference type="CDD" id="cd01647">
    <property type="entry name" value="RT_LTR"/>
    <property type="match status" value="1"/>
</dbReference>
<dbReference type="AlphaFoldDB" id="A0A2P4XWD8"/>
<organism evidence="11 12">
    <name type="scientific">Phytophthora palmivora</name>
    <dbReference type="NCBI Taxonomy" id="4796"/>
    <lineage>
        <taxon>Eukaryota</taxon>
        <taxon>Sar</taxon>
        <taxon>Stramenopiles</taxon>
        <taxon>Oomycota</taxon>
        <taxon>Peronosporomycetes</taxon>
        <taxon>Peronosporales</taxon>
        <taxon>Peronosporaceae</taxon>
        <taxon>Phytophthora</taxon>
    </lineage>
</organism>
<evidence type="ECO:0000256" key="2">
    <source>
        <dbReference type="ARBA" id="ARBA00022679"/>
    </source>
</evidence>
<dbReference type="InterPro" id="IPR043128">
    <property type="entry name" value="Rev_trsase/Diguanyl_cyclase"/>
</dbReference>
<name>A0A2P4XWD8_9STRA</name>
<dbReference type="GO" id="GO:0004190">
    <property type="term" value="F:aspartic-type endopeptidase activity"/>
    <property type="evidence" value="ECO:0007669"/>
    <property type="project" value="UniProtKB-KW"/>
</dbReference>
<keyword evidence="8" id="KW-0695">RNA-directed DNA polymerase</keyword>
<evidence type="ECO:0000313" key="12">
    <source>
        <dbReference type="Proteomes" id="UP000237271"/>
    </source>
</evidence>
<dbReference type="Proteomes" id="UP000237271">
    <property type="component" value="Unassembled WGS sequence"/>
</dbReference>
<feature type="domain" description="Reverse transcriptase" evidence="9">
    <location>
        <begin position="5"/>
        <end position="98"/>
    </location>
</feature>
<dbReference type="Gene3D" id="3.10.10.10">
    <property type="entry name" value="HIV Type 1 Reverse Transcriptase, subunit A, domain 1"/>
    <property type="match status" value="1"/>
</dbReference>
<evidence type="ECO:0000256" key="5">
    <source>
        <dbReference type="ARBA" id="ARBA00022750"/>
    </source>
</evidence>
<keyword evidence="7" id="KW-0378">Hydrolase</keyword>
<keyword evidence="2" id="KW-0808">Transferase</keyword>
<accession>A0A2P4XWD8</accession>
<dbReference type="GO" id="GO:0003964">
    <property type="term" value="F:RNA-directed DNA polymerase activity"/>
    <property type="evidence" value="ECO:0007669"/>
    <property type="project" value="UniProtKB-KW"/>
</dbReference>
<dbReference type="GO" id="GO:0004519">
    <property type="term" value="F:endonuclease activity"/>
    <property type="evidence" value="ECO:0007669"/>
    <property type="project" value="UniProtKB-KW"/>
</dbReference>
<evidence type="ECO:0000256" key="4">
    <source>
        <dbReference type="ARBA" id="ARBA00022722"/>
    </source>
</evidence>
<keyword evidence="1" id="KW-0645">Protease</keyword>
<gene>
    <name evidence="11" type="ORF">PHPALM_13787</name>
</gene>
<dbReference type="FunFam" id="3.10.20.370:FF:000001">
    <property type="entry name" value="Retrovirus-related Pol polyprotein from transposon 17.6-like protein"/>
    <property type="match status" value="1"/>
</dbReference>
<evidence type="ECO:0000256" key="3">
    <source>
        <dbReference type="ARBA" id="ARBA00022695"/>
    </source>
</evidence>
<evidence type="ECO:0000256" key="7">
    <source>
        <dbReference type="ARBA" id="ARBA00022801"/>
    </source>
</evidence>
<evidence type="ECO:0000256" key="1">
    <source>
        <dbReference type="ARBA" id="ARBA00022670"/>
    </source>
</evidence>
<keyword evidence="12" id="KW-1185">Reference proteome</keyword>
<evidence type="ECO:0000259" key="9">
    <source>
        <dbReference type="Pfam" id="PF00078"/>
    </source>
</evidence>
<keyword evidence="4" id="KW-0540">Nuclease</keyword>
<evidence type="ECO:0000313" key="11">
    <source>
        <dbReference type="EMBL" id="POM69884.1"/>
    </source>
</evidence>
<dbReference type="InterPro" id="IPR041373">
    <property type="entry name" value="RT_RNaseH"/>
</dbReference>
<dbReference type="InterPro" id="IPR051320">
    <property type="entry name" value="Viral_Replic_Matur_Polypro"/>
</dbReference>
<reference evidence="11 12" key="1">
    <citation type="journal article" date="2017" name="Genome Biol. Evol.">
        <title>Phytophthora megakarya and P. palmivora, closely related causal agents of cacao black pod rot, underwent increases in genome sizes and gene numbers by different mechanisms.</title>
        <authorList>
            <person name="Ali S.S."/>
            <person name="Shao J."/>
            <person name="Lary D.J."/>
            <person name="Kronmiller B."/>
            <person name="Shen D."/>
            <person name="Strem M.D."/>
            <person name="Amoako-Attah I."/>
            <person name="Akrofi A.Y."/>
            <person name="Begoude B.A."/>
            <person name="Ten Hoopen G.M."/>
            <person name="Coulibaly K."/>
            <person name="Kebe B.I."/>
            <person name="Melnick R.L."/>
            <person name="Guiltinan M.J."/>
            <person name="Tyler B.M."/>
            <person name="Meinhardt L.W."/>
            <person name="Bailey B.A."/>
        </authorList>
    </citation>
    <scope>NUCLEOTIDE SEQUENCE [LARGE SCALE GENOMIC DNA]</scope>
    <source>
        <strain evidence="12">sbr112.9</strain>
    </source>
</reference>
<dbReference type="OrthoDB" id="420169at2759"/>
<dbReference type="Gene3D" id="3.10.20.370">
    <property type="match status" value="1"/>
</dbReference>
<dbReference type="EMBL" id="NCKW01007813">
    <property type="protein sequence ID" value="POM69884.1"/>
    <property type="molecule type" value="Genomic_DNA"/>
</dbReference>
<evidence type="ECO:0000256" key="6">
    <source>
        <dbReference type="ARBA" id="ARBA00022759"/>
    </source>
</evidence>
<protein>
    <submittedName>
        <fullName evidence="11">Polyprotein</fullName>
    </submittedName>
</protein>
<dbReference type="SUPFAM" id="SSF56672">
    <property type="entry name" value="DNA/RNA polymerases"/>
    <property type="match status" value="1"/>
</dbReference>
<dbReference type="GO" id="GO:0006508">
    <property type="term" value="P:proteolysis"/>
    <property type="evidence" value="ECO:0007669"/>
    <property type="project" value="UniProtKB-KW"/>
</dbReference>
<dbReference type="Gene3D" id="3.30.70.270">
    <property type="match status" value="1"/>
</dbReference>
<keyword evidence="5" id="KW-0064">Aspartyl protease</keyword>
<feature type="domain" description="Reverse transcriptase RNase H-like" evidence="10">
    <location>
        <begin position="153"/>
        <end position="232"/>
    </location>
</feature>
<keyword evidence="3" id="KW-0548">Nucleotidyltransferase</keyword>